<dbReference type="PIRSF" id="PIRSF000108">
    <property type="entry name" value="IDH_NADP"/>
    <property type="match status" value="1"/>
</dbReference>
<keyword evidence="8 9" id="KW-0464">Manganese</keyword>
<keyword evidence="7 9" id="KW-0560">Oxidoreductase</keyword>
<dbReference type="InterPro" id="IPR024084">
    <property type="entry name" value="IsoPropMal-DH-like_dom"/>
</dbReference>
<feature type="binding site" evidence="13">
    <location>
        <position position="258"/>
    </location>
    <ligand>
        <name>NADP(+)</name>
        <dbReference type="ChEBI" id="CHEBI:58349"/>
    </ligand>
</feature>
<evidence type="ECO:0000256" key="5">
    <source>
        <dbReference type="ARBA" id="ARBA00022842"/>
    </source>
</evidence>
<dbReference type="InterPro" id="IPR004790">
    <property type="entry name" value="Isocitrate_DH_NADP"/>
</dbReference>
<feature type="binding site" evidence="13">
    <location>
        <begin position="308"/>
        <end position="313"/>
    </location>
    <ligand>
        <name>NADP(+)</name>
        <dbReference type="ChEBI" id="CHEBI:58349"/>
    </ligand>
</feature>
<comment type="similarity">
    <text evidence="2 9">Belongs to the isocitrate and isopropylmalate dehydrogenases family.</text>
</comment>
<evidence type="ECO:0000256" key="2">
    <source>
        <dbReference type="ARBA" id="ARBA00007769"/>
    </source>
</evidence>
<evidence type="ECO:0000256" key="8">
    <source>
        <dbReference type="ARBA" id="ARBA00023211"/>
    </source>
</evidence>
<evidence type="ECO:0000256" key="13">
    <source>
        <dbReference type="PIRSR" id="PIRSR000108-4"/>
    </source>
</evidence>
<evidence type="ECO:0000256" key="1">
    <source>
        <dbReference type="ARBA" id="ARBA00001936"/>
    </source>
</evidence>
<keyword evidence="4 9" id="KW-0479">Metal-binding</keyword>
<evidence type="ECO:0000256" key="11">
    <source>
        <dbReference type="PIRSR" id="PIRSR000108-2"/>
    </source>
</evidence>
<dbReference type="SMART" id="SM01329">
    <property type="entry name" value="Iso_dh"/>
    <property type="match status" value="1"/>
</dbReference>
<evidence type="ECO:0000256" key="10">
    <source>
        <dbReference type="PIRSR" id="PIRSR000108-1"/>
    </source>
</evidence>
<comment type="cofactor">
    <cofactor evidence="9 12">
        <name>Mg(2+)</name>
        <dbReference type="ChEBI" id="CHEBI:18420"/>
    </cofactor>
    <cofactor evidence="9 12">
        <name>Mn(2+)</name>
        <dbReference type="ChEBI" id="CHEBI:29035"/>
    </cofactor>
    <text evidence="9 12">Binds 1 Mg(2+) or Mn(2+) ion per subunit.</text>
</comment>
<dbReference type="RefSeq" id="WP_160381690.1">
    <property type="nucleotide sequence ID" value="NZ_WNXQ01000002.1"/>
</dbReference>
<proteinExistence type="inferred from homology"/>
<keyword evidence="6 9" id="KW-0521">NADP</keyword>
<dbReference type="NCBIfam" id="NF006156">
    <property type="entry name" value="PRK08299.1"/>
    <property type="match status" value="1"/>
</dbReference>
<dbReference type="PANTHER" id="PTHR11822:SF21">
    <property type="entry name" value="ISOCITRATE DEHYDROGENASE [NADP], MITOCHONDRIAL"/>
    <property type="match status" value="1"/>
</dbReference>
<comment type="catalytic activity">
    <reaction evidence="9">
        <text>D-threo-isocitrate + NADP(+) = 2-oxoglutarate + CO2 + NADPH</text>
        <dbReference type="Rhea" id="RHEA:19629"/>
        <dbReference type="ChEBI" id="CHEBI:15562"/>
        <dbReference type="ChEBI" id="CHEBI:16526"/>
        <dbReference type="ChEBI" id="CHEBI:16810"/>
        <dbReference type="ChEBI" id="CHEBI:57783"/>
        <dbReference type="ChEBI" id="CHEBI:58349"/>
        <dbReference type="EC" id="1.1.1.42"/>
    </reaction>
</comment>
<feature type="binding site" evidence="13">
    <location>
        <begin position="75"/>
        <end position="77"/>
    </location>
    <ligand>
        <name>NADP(+)</name>
        <dbReference type="ChEBI" id="CHEBI:58349"/>
    </ligand>
</feature>
<dbReference type="PANTHER" id="PTHR11822">
    <property type="entry name" value="NADP-SPECIFIC ISOCITRATE DEHYDROGENASE"/>
    <property type="match status" value="1"/>
</dbReference>
<feature type="site" description="Critical for catalysis" evidence="10">
    <location>
        <position position="139"/>
    </location>
</feature>
<dbReference type="GO" id="GO:0000287">
    <property type="term" value="F:magnesium ion binding"/>
    <property type="evidence" value="ECO:0007669"/>
    <property type="project" value="InterPro"/>
</dbReference>
<evidence type="ECO:0000256" key="3">
    <source>
        <dbReference type="ARBA" id="ARBA00022532"/>
    </source>
</evidence>
<evidence type="ECO:0000256" key="7">
    <source>
        <dbReference type="ARBA" id="ARBA00023002"/>
    </source>
</evidence>
<feature type="binding site" evidence="11">
    <location>
        <begin position="94"/>
        <end position="100"/>
    </location>
    <ligand>
        <name>D-threo-isocitrate</name>
        <dbReference type="ChEBI" id="CHEBI:15562"/>
    </ligand>
</feature>
<feature type="binding site" evidence="12">
    <location>
        <position position="250"/>
    </location>
    <ligand>
        <name>Mn(2+)</name>
        <dbReference type="ChEBI" id="CHEBI:29035"/>
    </ligand>
</feature>
<feature type="domain" description="Isopropylmalate dehydrogenase-like" evidence="14">
    <location>
        <begin position="9"/>
        <end position="394"/>
    </location>
</feature>
<reference evidence="15 16" key="1">
    <citation type="submission" date="2019-11" db="EMBL/GenBank/DDBJ databases">
        <title>Pseudooceanicola pacifica sp. nov., isolated from deep-sea sediment of the Pacific Ocean.</title>
        <authorList>
            <person name="Lyu L."/>
        </authorList>
    </citation>
    <scope>NUCLEOTIDE SEQUENCE [LARGE SCALE GENOMIC DNA]</scope>
    <source>
        <strain evidence="15 16">216_PA32_1</strain>
    </source>
</reference>
<sequence length="404" mass="45435">MTKIKVENPIVEMDGDEMTRIIWDFIKTKLILPYLDLDLLYYDLGIEERDRTNDQITIDSAEKTKEIGVAVKCATITPDEQRVEEFGLKQMWKSPNGTIRNILGGVVFRQPIICRNVPRLVPGWTKPIVIGRHAFGDQYKATDFTFPGAGKLTMKFVGADGTVIEKEVYDAPSAGVYQAMYNLDSSIIDFARASLNYGLMMGWPVYLSTKNTILKAYDGRFKDLFQQVYEEEFEDEFKKRKIWYEHRLIDDMVACAMKWNGGFVWACKNYDGDVQSDTVAQGFGSLGLMTSQLMTPDGKIVEAEAAHGTVTRHYRQHQKGEQTSTNSIASIYAWTGGLKHRAKLDGNEALMHFAATLEKVVVQTVESGSMTKDLALLVGPDQGWLTTMGFLEKIDENLNKALAG</sequence>
<dbReference type="SUPFAM" id="SSF53659">
    <property type="entry name" value="Isocitrate/Isopropylmalate dehydrogenase-like"/>
    <property type="match status" value="1"/>
</dbReference>
<dbReference type="EMBL" id="WNXQ01000002">
    <property type="protein sequence ID" value="MWB77436.1"/>
    <property type="molecule type" value="Genomic_DNA"/>
</dbReference>
<dbReference type="GO" id="GO:0006099">
    <property type="term" value="P:tricarboxylic acid cycle"/>
    <property type="evidence" value="ECO:0007669"/>
    <property type="project" value="UniProtKB-KW"/>
</dbReference>
<evidence type="ECO:0000313" key="15">
    <source>
        <dbReference type="EMBL" id="MWB77436.1"/>
    </source>
</evidence>
<feature type="binding site" evidence="11">
    <location>
        <position position="132"/>
    </location>
    <ligand>
        <name>D-threo-isocitrate</name>
        <dbReference type="ChEBI" id="CHEBI:15562"/>
    </ligand>
</feature>
<comment type="cofactor">
    <cofactor evidence="1">
        <name>Mn(2+)</name>
        <dbReference type="ChEBI" id="CHEBI:29035"/>
    </cofactor>
</comment>
<dbReference type="GO" id="GO:0051287">
    <property type="term" value="F:NAD binding"/>
    <property type="evidence" value="ECO:0007669"/>
    <property type="project" value="InterPro"/>
</dbReference>
<evidence type="ECO:0000256" key="6">
    <source>
        <dbReference type="ARBA" id="ARBA00022857"/>
    </source>
</evidence>
<feature type="binding site" evidence="11">
    <location>
        <position position="109"/>
    </location>
    <ligand>
        <name>D-threo-isocitrate</name>
        <dbReference type="ChEBI" id="CHEBI:15562"/>
    </ligand>
</feature>
<feature type="binding site" evidence="12">
    <location>
        <position position="273"/>
    </location>
    <ligand>
        <name>Mn(2+)</name>
        <dbReference type="ChEBI" id="CHEBI:29035"/>
    </ligand>
</feature>
<dbReference type="AlphaFoldDB" id="A0A844W047"/>
<dbReference type="GO" id="GO:0004450">
    <property type="term" value="F:isocitrate dehydrogenase (NADP+) activity"/>
    <property type="evidence" value="ECO:0007669"/>
    <property type="project" value="UniProtKB-UniRule"/>
</dbReference>
<feature type="binding site" evidence="11">
    <location>
        <position position="77"/>
    </location>
    <ligand>
        <name>D-threo-isocitrate</name>
        <dbReference type="ChEBI" id="CHEBI:15562"/>
    </ligand>
</feature>
<feature type="site" description="Critical for catalysis" evidence="10">
    <location>
        <position position="210"/>
    </location>
</feature>
<evidence type="ECO:0000259" key="14">
    <source>
        <dbReference type="SMART" id="SM01329"/>
    </source>
</evidence>
<evidence type="ECO:0000313" key="16">
    <source>
        <dbReference type="Proteomes" id="UP000443843"/>
    </source>
</evidence>
<dbReference type="PROSITE" id="PS00470">
    <property type="entry name" value="IDH_IMDH"/>
    <property type="match status" value="1"/>
</dbReference>
<comment type="caution">
    <text evidence="15">The sequence shown here is derived from an EMBL/GenBank/DDBJ whole genome shotgun (WGS) entry which is preliminary data.</text>
</comment>
<keyword evidence="5 9" id="KW-0460">Magnesium</keyword>
<protein>
    <recommendedName>
        <fullName evidence="9">Isocitrate dehydrogenase [NADP]</fullName>
        <ecNumber evidence="9">1.1.1.42</ecNumber>
    </recommendedName>
</protein>
<accession>A0A844W047</accession>
<feature type="binding site" evidence="13">
    <location>
        <position position="326"/>
    </location>
    <ligand>
        <name>NADP(+)</name>
        <dbReference type="ChEBI" id="CHEBI:58349"/>
    </ligand>
</feature>
<dbReference type="Proteomes" id="UP000443843">
    <property type="component" value="Unassembled WGS sequence"/>
</dbReference>
<dbReference type="GO" id="GO:0006102">
    <property type="term" value="P:isocitrate metabolic process"/>
    <property type="evidence" value="ECO:0007669"/>
    <property type="project" value="UniProtKB-UniRule"/>
</dbReference>
<name>A0A844W047_9RHOB</name>
<organism evidence="15 16">
    <name type="scientific">Pseudooceanicola pacificus</name>
    <dbReference type="NCBI Taxonomy" id="2676438"/>
    <lineage>
        <taxon>Bacteria</taxon>
        <taxon>Pseudomonadati</taxon>
        <taxon>Pseudomonadota</taxon>
        <taxon>Alphaproteobacteria</taxon>
        <taxon>Rhodobacterales</taxon>
        <taxon>Paracoccaceae</taxon>
        <taxon>Pseudooceanicola</taxon>
    </lineage>
</organism>
<keyword evidence="16" id="KW-1185">Reference proteome</keyword>
<dbReference type="Gene3D" id="3.40.718.10">
    <property type="entry name" value="Isopropylmalate Dehydrogenase"/>
    <property type="match status" value="1"/>
</dbReference>
<evidence type="ECO:0000256" key="4">
    <source>
        <dbReference type="ARBA" id="ARBA00022723"/>
    </source>
</evidence>
<dbReference type="EC" id="1.1.1.42" evidence="9"/>
<evidence type="ECO:0000256" key="9">
    <source>
        <dbReference type="PIRNR" id="PIRNR000108"/>
    </source>
</evidence>
<gene>
    <name evidence="15" type="ORF">GLS40_05310</name>
</gene>
<evidence type="ECO:0000256" key="12">
    <source>
        <dbReference type="PIRSR" id="PIRSR000108-3"/>
    </source>
</evidence>
<feature type="binding site" evidence="13">
    <location>
        <position position="82"/>
    </location>
    <ligand>
        <name>NADP(+)</name>
        <dbReference type="ChEBI" id="CHEBI:58349"/>
    </ligand>
</feature>
<dbReference type="InterPro" id="IPR019818">
    <property type="entry name" value="IsoCit/isopropylmalate_DH_CS"/>
</dbReference>
<dbReference type="Pfam" id="PF00180">
    <property type="entry name" value="Iso_dh"/>
    <property type="match status" value="1"/>
</dbReference>
<keyword evidence="3 9" id="KW-0816">Tricarboxylic acid cycle</keyword>
<dbReference type="NCBIfam" id="TIGR00127">
    <property type="entry name" value="nadp_idh_euk"/>
    <property type="match status" value="1"/>
</dbReference>